<keyword evidence="3" id="KW-1185">Reference proteome</keyword>
<accession>A0AAQ3WX21</accession>
<organism evidence="2 3">
    <name type="scientific">Paspalum notatum var. saurae</name>
    <dbReference type="NCBI Taxonomy" id="547442"/>
    <lineage>
        <taxon>Eukaryota</taxon>
        <taxon>Viridiplantae</taxon>
        <taxon>Streptophyta</taxon>
        <taxon>Embryophyta</taxon>
        <taxon>Tracheophyta</taxon>
        <taxon>Spermatophyta</taxon>
        <taxon>Magnoliopsida</taxon>
        <taxon>Liliopsida</taxon>
        <taxon>Poales</taxon>
        <taxon>Poaceae</taxon>
        <taxon>PACMAD clade</taxon>
        <taxon>Panicoideae</taxon>
        <taxon>Andropogonodae</taxon>
        <taxon>Paspaleae</taxon>
        <taxon>Paspalinae</taxon>
        <taxon>Paspalum</taxon>
    </lineage>
</organism>
<reference evidence="2 3" key="1">
    <citation type="submission" date="2024-02" db="EMBL/GenBank/DDBJ databases">
        <title>High-quality chromosome-scale genome assembly of Pensacola bahiagrass (Paspalum notatum Flugge var. saurae).</title>
        <authorList>
            <person name="Vega J.M."/>
            <person name="Podio M."/>
            <person name="Orjuela J."/>
            <person name="Siena L.A."/>
            <person name="Pessino S.C."/>
            <person name="Combes M.C."/>
            <person name="Mariac C."/>
            <person name="Albertini E."/>
            <person name="Pupilli F."/>
            <person name="Ortiz J.P.A."/>
            <person name="Leblanc O."/>
        </authorList>
    </citation>
    <scope>NUCLEOTIDE SEQUENCE [LARGE SCALE GENOMIC DNA]</scope>
    <source>
        <strain evidence="2">R1</strain>
        <tissue evidence="2">Leaf</tissue>
    </source>
</reference>
<dbReference type="EMBL" id="CP144749">
    <property type="protein sequence ID" value="WVZ77532.1"/>
    <property type="molecule type" value="Genomic_DNA"/>
</dbReference>
<dbReference type="Proteomes" id="UP001341281">
    <property type="component" value="Chromosome 05"/>
</dbReference>
<dbReference type="PRINTS" id="PR01217">
    <property type="entry name" value="PRICHEXTENSN"/>
</dbReference>
<evidence type="ECO:0000313" key="3">
    <source>
        <dbReference type="Proteomes" id="UP001341281"/>
    </source>
</evidence>
<protein>
    <submittedName>
        <fullName evidence="2">Uncharacterized protein</fullName>
    </submittedName>
</protein>
<feature type="region of interest" description="Disordered" evidence="1">
    <location>
        <begin position="1"/>
        <end position="141"/>
    </location>
</feature>
<proteinExistence type="predicted"/>
<evidence type="ECO:0000256" key="1">
    <source>
        <dbReference type="SAM" id="MobiDB-lite"/>
    </source>
</evidence>
<evidence type="ECO:0000313" key="2">
    <source>
        <dbReference type="EMBL" id="WVZ77532.1"/>
    </source>
</evidence>
<feature type="compositionally biased region" description="Low complexity" evidence="1">
    <location>
        <begin position="26"/>
        <end position="51"/>
    </location>
</feature>
<dbReference type="AlphaFoldDB" id="A0AAQ3WX21"/>
<gene>
    <name evidence="2" type="ORF">U9M48_025390</name>
</gene>
<sequence>MDPHRRPDPPRWPPVTTAEHTRPGFPSSDPSRGRTTPPSPARSPAASVTSPAYPRDATARSSHLHHRASPLPPQVQRRHRFRTPTPPSRRGCPTRDATVPALVPPPRLRCRAPPSPRVAIGTAPPPRPRPRPPRSPPSRAAPALDVARHPHIRCHLEGIEGPQLPKDGSRCLRRLQPDQIQLSAPCLYCRRLVPIAPKLDIVYIEVILCEGGAIPRSSSQEKVIATEPLK</sequence>
<name>A0AAQ3WX21_PASNO</name>